<dbReference type="PANTHER" id="PTHR44324">
    <property type="entry name" value="WD40 REPEAT DOMAIN 95"/>
    <property type="match status" value="1"/>
</dbReference>
<keyword evidence="1" id="KW-0677">Repeat</keyword>
<sequence>MLISMQDPSGASRTLSRTEFIDLARSSVGRGSKEEYGLLFDSVVVTQEHRGLLLDSDAVKEEGRVDWGGLCSFLLLELSDKMKHSRSRSVPCWKPPRTLTCPHRDQVQKVLYLQSSGQYLTLSKGGTVGLRDGEDMSLTHTHRLQNSTVAPKDLWATDVVLLHNVHKVAVSFTSKEVCFYDILSKQDFSCKYKLQGLKFTPWCLDYWVDRSHPDQAVLTIGDIGGQVSALHFTSVEISLFERLGPRTDSDSADIVLWDELVKGKHRSCYTVLCLWDVSSQQCVHRLAGVFPRTQEDTHTLLFLHEERHLLLLSFNSLLLLLETVKEEKRTSSHEQPVTCVLYNSLFRQVWDFNGRCLHRMNAGLGRAVEITQVLLLKRSILVMGWERMLTVFRLHSFSQSLVEPSEWKGGVQHRSDLLCAAFQPPQTLVTGSYDGEIIVWNNGTEKALRRLQPRAEQEDDRTQQGGADLVSCGGSGVVRLWNTFRSRPVGQFAAHNRDLGSIVMTVSPCGKYLVTADREGTLKTWDIQTDIVPPVTRRSCITVTLIIAVDNLVYRDPEKIPSNFHTQLAHFEIELTNPDENIPDIDSKRWGFKRLFAKDASKYAGGIPESPERGAMNLNKVVLPPDNKARSVKLNARNLRVLQIETVTQESKEIEEKLQQLKRSMSKEKEERGCCAGIPFFHADIFSSLTFVPFLLEAWHCESNAFSSKVPAPQLLLNLIRYTVRITLSWLPQNCAECTENYCIGCFARFHQKGALKLHRMIPFQLRADAHHAGSAVSNNGYGSPGYVMLWTELRTHVSTRDVLSYSPSTSTSPSSNPVTSLPVLSSASSRRGGQSPEIGREAVEKPLQTHPDTSQVLVANRAAERRFEMGLARGDEKGFPTSLLSGEYNEEESASSFQAALRQWRGETSDGAGDATISAIAIQADLPPDREAEGQESGGGKGRMTLRVEFTEDNLTYMDRLLLKKHRRLPIQTYDPSLAFRPDLKSDTNTKEEEVESSLTAREEDFRRYCASLFAVPVTGGRTQTQIATPEPCLVIEVLDERLLGGRVLVAIVLPIYFQHLYRVGVSPHSPTQASRHSSRASTEPKTALELGPPKPQTSKAEHAMKSLPSKSLPSPCPTAETTRTSQTSIKTPNSKSQKPTCSPAVPKSKAHHEIPNLLCFPPLFPSDVSLAVRHSTPLRQRSDSSLQPEQSQSSNLFQEPISSPMLSQSAPSNLEAPEQSQHSLSDPDSFLSDNELKLPQSSGPNPRPKSLEPTQSQTNPAPFSTAVKTLSSSFNQSPSEVNSREKSTPSYGDATVYTSSPSFSGDPESTHQARQDTKCIPSISSHPLNVVQNHPFTVRMKEEEELSMDSGDEMSSDSLDLASHDGGSSDEDAQMRGRLTRRRSREGEQGISATSHLGDSFVPAHADVEKDLQTDEPERLSEEPYTVTHNWSAGSGSERLSSLQGLSPRRVDLNSAHSDTPEHTHFDPGSTVDLDVATEPSAPEVRDTYSPCEREHSKSFSNSDDLSIDLVCESTTIHLSIYCIFSLVICFKLPGRSLALPQSVGFGRSFSRRIHAQQHHINIWEGDSILSCTDYTARDFQ</sequence>
<protein>
    <submittedName>
        <fullName evidence="5">Uncharacterized protein</fullName>
    </submittedName>
</protein>
<feature type="repeat" description="WD" evidence="2">
    <location>
        <begin position="492"/>
        <end position="529"/>
    </location>
</feature>
<proteinExistence type="predicted"/>
<feature type="compositionally biased region" description="Basic and acidic residues" evidence="4">
    <location>
        <begin position="1408"/>
        <end position="1424"/>
    </location>
</feature>
<keyword evidence="3" id="KW-0175">Coiled coil</keyword>
<evidence type="ECO:0000313" key="6">
    <source>
        <dbReference type="Proteomes" id="UP000438429"/>
    </source>
</evidence>
<dbReference type="PANTHER" id="PTHR44324:SF1">
    <property type="entry name" value="WD REPEAT-CONTAINING PROTEIN 49"/>
    <property type="match status" value="1"/>
</dbReference>
<accession>A0A6A4S5W2</accession>
<reference evidence="5 6" key="1">
    <citation type="submission" date="2019-06" db="EMBL/GenBank/DDBJ databases">
        <title>Draft genomes of female and male turbot (Scophthalmus maximus).</title>
        <authorList>
            <person name="Xu H."/>
            <person name="Xu X.-W."/>
            <person name="Shao C."/>
            <person name="Chen S."/>
        </authorList>
    </citation>
    <scope>NUCLEOTIDE SEQUENCE [LARGE SCALE GENOMIC DNA]</scope>
    <source>
        <strain evidence="5">Ysfricsl-2016a</strain>
        <tissue evidence="5">Blood</tissue>
    </source>
</reference>
<dbReference type="InterPro" id="IPR036322">
    <property type="entry name" value="WD40_repeat_dom_sf"/>
</dbReference>
<feature type="compositionally biased region" description="Low complexity" evidence="4">
    <location>
        <begin position="804"/>
        <end position="827"/>
    </location>
</feature>
<feature type="compositionally biased region" description="Polar residues" evidence="4">
    <location>
        <begin position="1070"/>
        <end position="1086"/>
    </location>
</feature>
<feature type="compositionally biased region" description="Basic and acidic residues" evidence="4">
    <location>
        <begin position="1310"/>
        <end position="1319"/>
    </location>
</feature>
<feature type="compositionally biased region" description="Polar residues" evidence="4">
    <location>
        <begin position="1429"/>
        <end position="1447"/>
    </location>
</feature>
<dbReference type="InterPro" id="IPR015943">
    <property type="entry name" value="WD40/YVTN_repeat-like_dom_sf"/>
</dbReference>
<feature type="region of interest" description="Disordered" evidence="4">
    <location>
        <begin position="1345"/>
        <end position="1477"/>
    </location>
</feature>
<organism evidence="5 6">
    <name type="scientific">Scophthalmus maximus</name>
    <name type="common">Turbot</name>
    <name type="synonym">Psetta maxima</name>
    <dbReference type="NCBI Taxonomy" id="52904"/>
    <lineage>
        <taxon>Eukaryota</taxon>
        <taxon>Metazoa</taxon>
        <taxon>Chordata</taxon>
        <taxon>Craniata</taxon>
        <taxon>Vertebrata</taxon>
        <taxon>Euteleostomi</taxon>
        <taxon>Actinopterygii</taxon>
        <taxon>Neopterygii</taxon>
        <taxon>Teleostei</taxon>
        <taxon>Neoteleostei</taxon>
        <taxon>Acanthomorphata</taxon>
        <taxon>Carangaria</taxon>
        <taxon>Pleuronectiformes</taxon>
        <taxon>Pleuronectoidei</taxon>
        <taxon>Scophthalmidae</taxon>
        <taxon>Scophthalmus</taxon>
    </lineage>
</organism>
<dbReference type="EMBL" id="VEVO01000015">
    <property type="protein sequence ID" value="KAF0030616.1"/>
    <property type="molecule type" value="Genomic_DNA"/>
</dbReference>
<feature type="compositionally biased region" description="Polar residues" evidence="4">
    <location>
        <begin position="1121"/>
        <end position="1142"/>
    </location>
</feature>
<name>A0A6A4S5W2_SCOMX</name>
<dbReference type="SMART" id="SM00320">
    <property type="entry name" value="WD40"/>
    <property type="match status" value="5"/>
</dbReference>
<dbReference type="SUPFAM" id="SSF50978">
    <property type="entry name" value="WD40 repeat-like"/>
    <property type="match status" value="2"/>
</dbReference>
<feature type="compositionally biased region" description="Acidic residues" evidence="4">
    <location>
        <begin position="1345"/>
        <end position="1357"/>
    </location>
</feature>
<dbReference type="InterPro" id="IPR051242">
    <property type="entry name" value="WD-EF-hand_domain"/>
</dbReference>
<evidence type="ECO:0000256" key="4">
    <source>
        <dbReference type="SAM" id="MobiDB-lite"/>
    </source>
</evidence>
<dbReference type="Pfam" id="PF00400">
    <property type="entry name" value="WD40"/>
    <property type="match status" value="2"/>
</dbReference>
<dbReference type="Proteomes" id="UP000438429">
    <property type="component" value="Unassembled WGS sequence"/>
</dbReference>
<feature type="region of interest" description="Disordered" evidence="4">
    <location>
        <begin position="1069"/>
        <end position="1150"/>
    </location>
</feature>
<feature type="region of interest" description="Disordered" evidence="4">
    <location>
        <begin position="804"/>
        <end position="838"/>
    </location>
</feature>
<evidence type="ECO:0000256" key="3">
    <source>
        <dbReference type="SAM" id="Coils"/>
    </source>
</evidence>
<keyword evidence="2" id="KW-0853">WD repeat</keyword>
<evidence type="ECO:0000313" key="5">
    <source>
        <dbReference type="EMBL" id="KAF0030616.1"/>
    </source>
</evidence>
<feature type="repeat" description="WD" evidence="2">
    <location>
        <begin position="410"/>
        <end position="450"/>
    </location>
</feature>
<gene>
    <name evidence="5" type="ORF">F2P81_017347</name>
</gene>
<dbReference type="PROSITE" id="PS50082">
    <property type="entry name" value="WD_REPEATS_2"/>
    <property type="match status" value="2"/>
</dbReference>
<dbReference type="Gene3D" id="2.130.10.10">
    <property type="entry name" value="YVTN repeat-like/Quinoprotein amine dehydrogenase"/>
    <property type="match status" value="2"/>
</dbReference>
<feature type="coiled-coil region" evidence="3">
    <location>
        <begin position="644"/>
        <end position="671"/>
    </location>
</feature>
<feature type="compositionally biased region" description="Polar residues" evidence="4">
    <location>
        <begin position="1254"/>
        <end position="1283"/>
    </location>
</feature>
<feature type="compositionally biased region" description="Polar residues" evidence="4">
    <location>
        <begin position="1180"/>
        <end position="1228"/>
    </location>
</feature>
<dbReference type="InterPro" id="IPR001680">
    <property type="entry name" value="WD40_rpt"/>
</dbReference>
<evidence type="ECO:0000256" key="2">
    <source>
        <dbReference type="PROSITE-ProRule" id="PRU00221"/>
    </source>
</evidence>
<evidence type="ECO:0000256" key="1">
    <source>
        <dbReference type="ARBA" id="ARBA00022737"/>
    </source>
</evidence>
<feature type="region of interest" description="Disordered" evidence="4">
    <location>
        <begin position="1180"/>
        <end position="1319"/>
    </location>
</feature>
<comment type="caution">
    <text evidence="5">The sequence shown here is derived from an EMBL/GenBank/DDBJ whole genome shotgun (WGS) entry which is preliminary data.</text>
</comment>